<organism evidence="2 3">
    <name type="scientific">Rhizopus microsporus</name>
    <dbReference type="NCBI Taxonomy" id="58291"/>
    <lineage>
        <taxon>Eukaryota</taxon>
        <taxon>Fungi</taxon>
        <taxon>Fungi incertae sedis</taxon>
        <taxon>Mucoromycota</taxon>
        <taxon>Mucoromycotina</taxon>
        <taxon>Mucoromycetes</taxon>
        <taxon>Mucorales</taxon>
        <taxon>Mucorineae</taxon>
        <taxon>Rhizopodaceae</taxon>
        <taxon>Rhizopus</taxon>
    </lineage>
</organism>
<dbReference type="Proteomes" id="UP000242381">
    <property type="component" value="Unassembled WGS sequence"/>
</dbReference>
<feature type="compositionally biased region" description="Low complexity" evidence="1">
    <location>
        <begin position="43"/>
        <end position="62"/>
    </location>
</feature>
<name>A0A0A1NFY3_RHIZD</name>
<dbReference type="AlphaFoldDB" id="A0A0A1NFY3"/>
<dbReference type="OMA" id="DFRITQQ"/>
<proteinExistence type="predicted"/>
<evidence type="ECO:0000313" key="3">
    <source>
        <dbReference type="Proteomes" id="UP000242381"/>
    </source>
</evidence>
<protein>
    <submittedName>
        <fullName evidence="2">Uncharacterized protein</fullName>
    </submittedName>
</protein>
<gene>
    <name evidence="2" type="ORF">BCV71DRAFT_278807</name>
</gene>
<evidence type="ECO:0000256" key="1">
    <source>
        <dbReference type="SAM" id="MobiDB-lite"/>
    </source>
</evidence>
<accession>A0A0A1NFY3</accession>
<dbReference type="EMBL" id="KV921260">
    <property type="protein sequence ID" value="ORE23163.1"/>
    <property type="molecule type" value="Genomic_DNA"/>
</dbReference>
<reference evidence="2 3" key="1">
    <citation type="journal article" date="2016" name="Proc. Natl. Acad. Sci. U.S.A.">
        <title>Lipid metabolic changes in an early divergent fungus govern the establishment of a mutualistic symbiosis with endobacteria.</title>
        <authorList>
            <person name="Lastovetsky O.A."/>
            <person name="Gaspar M.L."/>
            <person name="Mondo S.J."/>
            <person name="LaButti K.M."/>
            <person name="Sandor L."/>
            <person name="Grigoriev I.V."/>
            <person name="Henry S.A."/>
            <person name="Pawlowska T.E."/>
        </authorList>
    </citation>
    <scope>NUCLEOTIDE SEQUENCE [LARGE SCALE GENOMIC DNA]</scope>
    <source>
        <strain evidence="2 3">ATCC 11559</strain>
    </source>
</reference>
<feature type="region of interest" description="Disordered" evidence="1">
    <location>
        <begin position="27"/>
        <end position="63"/>
    </location>
</feature>
<sequence>MKFMEDGGQKSRILQNYDKWRKSKETKNCWTQREQERQEDDQNNQSSLVPTSSSVLTSSSSSTRRESIETINLDEAKDLILPRLLLCDMTSMKDPLDITTSFAHCQAHVFKTLTPTSLLTFETHLQHLLAMSNILIVGKNKNHPDLNDFITSNIKIFVDFRITQQKLPYDIMRDITSIVNDINCGLLPKLDAVGKILAKLNNDMDPIVIRLLFCVKCMIEALPSDSQKKAVLEFQQDTCNHYFKHDILFKWMNEACFNDADNDLQDRPDGCIENDNLTIGYLELKLIDKAKEHKKINTDLYRLDVFSKAVITKYKLKHIFQVMAVGKVYCTY</sequence>
<dbReference type="VEuPathDB" id="FungiDB:BCV72DRAFT_196468"/>
<evidence type="ECO:0000313" key="2">
    <source>
        <dbReference type="EMBL" id="ORE23163.1"/>
    </source>
</evidence>